<dbReference type="Pfam" id="PF08241">
    <property type="entry name" value="Methyltransf_11"/>
    <property type="match status" value="1"/>
</dbReference>
<dbReference type="InterPro" id="IPR029063">
    <property type="entry name" value="SAM-dependent_MTases_sf"/>
</dbReference>
<protein>
    <submittedName>
        <fullName evidence="2">Class I SAM-dependent methyltransferase</fullName>
    </submittedName>
</protein>
<dbReference type="SUPFAM" id="SSF53335">
    <property type="entry name" value="S-adenosyl-L-methionine-dependent methyltransferases"/>
    <property type="match status" value="1"/>
</dbReference>
<dbReference type="PANTHER" id="PTHR43861:SF1">
    <property type="entry name" value="TRANS-ACONITATE 2-METHYLTRANSFERASE"/>
    <property type="match status" value="1"/>
</dbReference>
<evidence type="ECO:0000313" key="3">
    <source>
        <dbReference type="Proteomes" id="UP000276770"/>
    </source>
</evidence>
<dbReference type="OrthoDB" id="9804312at2"/>
<evidence type="ECO:0000259" key="1">
    <source>
        <dbReference type="Pfam" id="PF08241"/>
    </source>
</evidence>
<dbReference type="CDD" id="cd02440">
    <property type="entry name" value="AdoMet_MTases"/>
    <property type="match status" value="1"/>
</dbReference>
<sequence length="206" mass="23704">MDQFKTILKKSYDQKTLERNEQHLQSWKINEMNKFIEKTPPKGTLTLLDLGSGPGHQADYFKNNGFEVTCIDLSTSMIETCKQKGLNAIEMDFSDLEFPSSHFDLVWSMNSLLHIPKAELPITLKNIQSVLKPGGLFYMGVYGGAESEGIWEDDTYEPKRFFSFYRHKDIQMAVSAFFKVEDFRVLEMGEGQPDYQALLLSNSYKK</sequence>
<keyword evidence="2" id="KW-0808">Transferase</keyword>
<keyword evidence="2" id="KW-0489">Methyltransferase</keyword>
<gene>
    <name evidence="2" type="ORF">D9X91_07895</name>
</gene>
<dbReference type="EMBL" id="RCVZ01000004">
    <property type="protein sequence ID" value="RLQ96203.1"/>
    <property type="molecule type" value="Genomic_DNA"/>
</dbReference>
<dbReference type="RefSeq" id="WP_121680055.1">
    <property type="nucleotide sequence ID" value="NZ_RCVZ01000004.1"/>
</dbReference>
<keyword evidence="3" id="KW-1185">Reference proteome</keyword>
<dbReference type="Proteomes" id="UP000276770">
    <property type="component" value="Unassembled WGS sequence"/>
</dbReference>
<dbReference type="AlphaFoldDB" id="A0A3L7JZJ7"/>
<dbReference type="Gene3D" id="3.40.50.150">
    <property type="entry name" value="Vaccinia Virus protein VP39"/>
    <property type="match status" value="1"/>
</dbReference>
<evidence type="ECO:0000313" key="2">
    <source>
        <dbReference type="EMBL" id="RLQ96203.1"/>
    </source>
</evidence>
<proteinExistence type="predicted"/>
<dbReference type="GO" id="GO:0032259">
    <property type="term" value="P:methylation"/>
    <property type="evidence" value="ECO:0007669"/>
    <property type="project" value="UniProtKB-KW"/>
</dbReference>
<name>A0A3L7JZJ7_9BACI</name>
<dbReference type="InterPro" id="IPR013216">
    <property type="entry name" value="Methyltransf_11"/>
</dbReference>
<dbReference type="GO" id="GO:0008757">
    <property type="term" value="F:S-adenosylmethionine-dependent methyltransferase activity"/>
    <property type="evidence" value="ECO:0007669"/>
    <property type="project" value="InterPro"/>
</dbReference>
<dbReference type="PANTHER" id="PTHR43861">
    <property type="entry name" value="TRANS-ACONITATE 2-METHYLTRANSFERASE-RELATED"/>
    <property type="match status" value="1"/>
</dbReference>
<organism evidence="2 3">
    <name type="scientific">Falsibacillus albus</name>
    <dbReference type="NCBI Taxonomy" id="2478915"/>
    <lineage>
        <taxon>Bacteria</taxon>
        <taxon>Bacillati</taxon>
        <taxon>Bacillota</taxon>
        <taxon>Bacilli</taxon>
        <taxon>Bacillales</taxon>
        <taxon>Bacillaceae</taxon>
        <taxon>Falsibacillus</taxon>
    </lineage>
</organism>
<comment type="caution">
    <text evidence="2">The sequence shown here is derived from an EMBL/GenBank/DDBJ whole genome shotgun (WGS) entry which is preliminary data.</text>
</comment>
<accession>A0A3L7JZJ7</accession>
<feature type="domain" description="Methyltransferase type 11" evidence="1">
    <location>
        <begin position="48"/>
        <end position="138"/>
    </location>
</feature>
<reference evidence="2 3" key="1">
    <citation type="submission" date="2018-10" db="EMBL/GenBank/DDBJ databases">
        <title>Falsibacillus sp. genome draft.</title>
        <authorList>
            <person name="Shi S."/>
        </authorList>
    </citation>
    <scope>NUCLEOTIDE SEQUENCE [LARGE SCALE GENOMIC DNA]</scope>
    <source>
        <strain evidence="2 3">GY 10110</strain>
    </source>
</reference>